<reference evidence="4" key="1">
    <citation type="submission" date="2024-02" db="UniProtKB">
        <authorList>
            <consortium name="WormBaseParasite"/>
        </authorList>
    </citation>
    <scope>IDENTIFICATION</scope>
</reference>
<dbReference type="AlphaFoldDB" id="A0AAF3FKX5"/>
<dbReference type="InterPro" id="IPR003131">
    <property type="entry name" value="T1-type_BTB"/>
</dbReference>
<keyword evidence="3" id="KW-1185">Reference proteome</keyword>
<dbReference type="Pfam" id="PF02214">
    <property type="entry name" value="BTB_2"/>
    <property type="match status" value="1"/>
</dbReference>
<feature type="domain" description="CRIB" evidence="2">
    <location>
        <begin position="160"/>
        <end position="173"/>
    </location>
</feature>
<organism evidence="3 4">
    <name type="scientific">Mesorhabditis belari</name>
    <dbReference type="NCBI Taxonomy" id="2138241"/>
    <lineage>
        <taxon>Eukaryota</taxon>
        <taxon>Metazoa</taxon>
        <taxon>Ecdysozoa</taxon>
        <taxon>Nematoda</taxon>
        <taxon>Chromadorea</taxon>
        <taxon>Rhabditida</taxon>
        <taxon>Rhabditina</taxon>
        <taxon>Rhabditomorpha</taxon>
        <taxon>Rhabditoidea</taxon>
        <taxon>Rhabditidae</taxon>
        <taxon>Mesorhabditinae</taxon>
        <taxon>Mesorhabditis</taxon>
    </lineage>
</organism>
<dbReference type="PROSITE" id="PS50108">
    <property type="entry name" value="CRIB"/>
    <property type="match status" value="1"/>
</dbReference>
<evidence type="ECO:0000313" key="3">
    <source>
        <dbReference type="Proteomes" id="UP000887575"/>
    </source>
</evidence>
<dbReference type="Gene3D" id="3.30.710.10">
    <property type="entry name" value="Potassium Channel Kv1.1, Chain A"/>
    <property type="match status" value="1"/>
</dbReference>
<evidence type="ECO:0000259" key="2">
    <source>
        <dbReference type="PROSITE" id="PS50108"/>
    </source>
</evidence>
<evidence type="ECO:0000313" key="4">
    <source>
        <dbReference type="WBParaSite" id="MBELARI_LOCUS6393"/>
    </source>
</evidence>
<dbReference type="Gene3D" id="3.90.810.10">
    <property type="entry name" value="CRIB domain"/>
    <property type="match status" value="1"/>
</dbReference>
<dbReference type="CDD" id="cd18316">
    <property type="entry name" value="BTB_POZ_KCTD-like"/>
    <property type="match status" value="1"/>
</dbReference>
<dbReference type="GO" id="GO:0051260">
    <property type="term" value="P:protein homooligomerization"/>
    <property type="evidence" value="ECO:0007669"/>
    <property type="project" value="InterPro"/>
</dbReference>
<dbReference type="Proteomes" id="UP000887575">
    <property type="component" value="Unassembled WGS sequence"/>
</dbReference>
<dbReference type="InterPro" id="IPR011333">
    <property type="entry name" value="SKP1/BTB/POZ_sf"/>
</dbReference>
<name>A0AAF3FKX5_9BILA</name>
<dbReference type="InterPro" id="IPR000095">
    <property type="entry name" value="CRIB_dom"/>
</dbReference>
<dbReference type="Pfam" id="PF00786">
    <property type="entry name" value="PBD"/>
    <property type="match status" value="1"/>
</dbReference>
<protein>
    <recommendedName>
        <fullName evidence="2">CRIB domain-containing protein</fullName>
    </recommendedName>
</protein>
<dbReference type="WBParaSite" id="MBELARI_LOCUS6393">
    <property type="protein sequence ID" value="MBELARI_LOCUS6393"/>
    <property type="gene ID" value="MBELARI_LOCUS6393"/>
</dbReference>
<dbReference type="InterPro" id="IPR045068">
    <property type="entry name" value="BACURD1-3"/>
</dbReference>
<dbReference type="SMART" id="SM00225">
    <property type="entry name" value="BTB"/>
    <property type="match status" value="1"/>
</dbReference>
<sequence length="226" mass="25484">MDTITRQQIIILDIEGVLFKTRISTLISVPGGYFARILGKDWSRLLDKDGRLFLDRDATVFPVILNFLRDGNKIPLPSEEYFLQRIRHEANYYGLLELVERIDRILPGKPMLIKELTQKPTSSKTEIKNGAGRRRSSEDPILPTKSDSKVLKKTDSITQISLPKNFAHVAHVGWNGDGMIFEKHLLGDEEAVRKIIQAAAQNADDTPIYNVINGASEEYGSHSIEV</sequence>
<dbReference type="PANTHER" id="PTHR11145:SF8">
    <property type="entry name" value="RE57120P"/>
    <property type="match status" value="1"/>
</dbReference>
<evidence type="ECO:0000256" key="1">
    <source>
        <dbReference type="SAM" id="MobiDB-lite"/>
    </source>
</evidence>
<dbReference type="InterPro" id="IPR036936">
    <property type="entry name" value="CRIB_dom_sf"/>
</dbReference>
<dbReference type="InterPro" id="IPR000210">
    <property type="entry name" value="BTB/POZ_dom"/>
</dbReference>
<feature type="region of interest" description="Disordered" evidence="1">
    <location>
        <begin position="118"/>
        <end position="145"/>
    </location>
</feature>
<dbReference type="SUPFAM" id="SSF54695">
    <property type="entry name" value="POZ domain"/>
    <property type="match status" value="1"/>
</dbReference>
<dbReference type="CDD" id="cd00132">
    <property type="entry name" value="CRIB"/>
    <property type="match status" value="1"/>
</dbReference>
<proteinExistence type="predicted"/>
<accession>A0AAF3FKX5</accession>
<dbReference type="PANTHER" id="PTHR11145">
    <property type="entry name" value="BTB/POZ DOMAIN-CONTAINING ADAPTER FOR CUL3-MEDIATED RHOA DEGRADATION PROTEIN FAMILY MEMBER"/>
    <property type="match status" value="1"/>
</dbReference>